<dbReference type="AlphaFoldDB" id="R0M629"/>
<dbReference type="VEuPathDB" id="MicrosporidiaDB:NBO_76g0027"/>
<accession>R0M629</accession>
<evidence type="ECO:0000313" key="2">
    <source>
        <dbReference type="EMBL" id="EOB13424.1"/>
    </source>
</evidence>
<dbReference type="EMBL" id="KB908984">
    <property type="protein sequence ID" value="EOB13424.1"/>
    <property type="molecule type" value="Genomic_DNA"/>
</dbReference>
<name>R0M629_NOSB1</name>
<gene>
    <name evidence="2" type="ORF">NBO_76g0027</name>
</gene>
<keyword evidence="1" id="KW-0175">Coiled coil</keyword>
<sequence>MRGTQLEVTVSGDNNESIESEVENQFKYARYIPMADGREFYEIEVSPPVVKEQQFPQIKAEDKSTQNKNKDGEIVNINDRLVKLEIARIDEKEKREKMEAKIVELEEEIVRLNEQISFNDMNFNNDLNFNDDVNPILNDVSFDNPLLNDDVNPILIDNENVDDPILNDDINPILNDDTYVNNPILNDDTYVNNPILNDLSVDNVNNNLPLPPSSNNNNLILNDNNYSLVHIPNYSLVHSFNENNTDSFANNNTVLGVNGSLYTADHVLRCLKKKFKRKALFTVRESYYKIFPRKNMPSITLYRTLLSELVSSNVIVMKEKNNTTYFFYP</sequence>
<feature type="coiled-coil region" evidence="1">
    <location>
        <begin position="81"/>
        <end position="122"/>
    </location>
</feature>
<keyword evidence="3" id="KW-1185">Reference proteome</keyword>
<organism evidence="2 3">
    <name type="scientific">Nosema bombycis (strain CQ1 / CVCC 102059)</name>
    <name type="common">Microsporidian parasite</name>
    <name type="synonym">Pebrine of silkworm</name>
    <dbReference type="NCBI Taxonomy" id="578461"/>
    <lineage>
        <taxon>Eukaryota</taxon>
        <taxon>Fungi</taxon>
        <taxon>Fungi incertae sedis</taxon>
        <taxon>Microsporidia</taxon>
        <taxon>Nosematidae</taxon>
        <taxon>Nosema</taxon>
    </lineage>
</organism>
<dbReference type="HOGENOM" id="CLU_844937_0_0_1"/>
<evidence type="ECO:0000313" key="3">
    <source>
        <dbReference type="Proteomes" id="UP000016927"/>
    </source>
</evidence>
<protein>
    <submittedName>
        <fullName evidence="2">Uncharacterized protein</fullName>
    </submittedName>
</protein>
<evidence type="ECO:0000256" key="1">
    <source>
        <dbReference type="SAM" id="Coils"/>
    </source>
</evidence>
<reference evidence="2 3" key="1">
    <citation type="journal article" date="2013" name="BMC Genomics">
        <title>Comparative genomics of parasitic silkworm microsporidia reveal an association between genome expansion and host adaptation.</title>
        <authorList>
            <person name="Pan G."/>
            <person name="Xu J."/>
            <person name="Li T."/>
            <person name="Xia Q."/>
            <person name="Liu S.L."/>
            <person name="Zhang G."/>
            <person name="Li S."/>
            <person name="Li C."/>
            <person name="Liu H."/>
            <person name="Yang L."/>
            <person name="Liu T."/>
            <person name="Zhang X."/>
            <person name="Wu Z."/>
            <person name="Fan W."/>
            <person name="Dang X."/>
            <person name="Xiang H."/>
            <person name="Tao M."/>
            <person name="Li Y."/>
            <person name="Hu J."/>
            <person name="Li Z."/>
            <person name="Lin L."/>
            <person name="Luo J."/>
            <person name="Geng L."/>
            <person name="Wang L."/>
            <person name="Long M."/>
            <person name="Wan Y."/>
            <person name="He N."/>
            <person name="Zhang Z."/>
            <person name="Lu C."/>
            <person name="Keeling P.J."/>
            <person name="Wang J."/>
            <person name="Xiang Z."/>
            <person name="Zhou Z."/>
        </authorList>
    </citation>
    <scope>NUCLEOTIDE SEQUENCE [LARGE SCALE GENOMIC DNA]</scope>
    <source>
        <strain evidence="3">CQ1 / CVCC 102059</strain>
    </source>
</reference>
<proteinExistence type="predicted"/>
<dbReference type="Proteomes" id="UP000016927">
    <property type="component" value="Unassembled WGS sequence"/>
</dbReference>